<dbReference type="OrthoDB" id="6614360at2759"/>
<feature type="transmembrane region" description="Helical" evidence="10">
    <location>
        <begin position="260"/>
        <end position="281"/>
    </location>
</feature>
<accession>A0A4E0RN19</accession>
<keyword evidence="9 10" id="KW-0807">Transducer</keyword>
<dbReference type="GO" id="GO:0005549">
    <property type="term" value="F:odorant binding"/>
    <property type="evidence" value="ECO:0007669"/>
    <property type="project" value="InterPro"/>
</dbReference>
<keyword evidence="8 10" id="KW-0675">Receptor</keyword>
<keyword evidence="5 10" id="KW-0552">Olfaction</keyword>
<feature type="transmembrane region" description="Helical" evidence="10">
    <location>
        <begin position="31"/>
        <end position="53"/>
    </location>
</feature>
<feature type="transmembrane region" description="Helical" evidence="10">
    <location>
        <begin position="65"/>
        <end position="85"/>
    </location>
</feature>
<comment type="caution">
    <text evidence="10">Lacks conserved residue(s) required for the propagation of feature annotation.</text>
</comment>
<keyword evidence="12" id="KW-1185">Reference proteome</keyword>
<comment type="subcellular location">
    <subcellularLocation>
        <location evidence="1 10">Cell membrane</location>
        <topology evidence="1 10">Multi-pass membrane protein</topology>
    </subcellularLocation>
</comment>
<evidence type="ECO:0000256" key="3">
    <source>
        <dbReference type="ARBA" id="ARBA00022606"/>
    </source>
</evidence>
<evidence type="ECO:0000256" key="9">
    <source>
        <dbReference type="ARBA" id="ARBA00023224"/>
    </source>
</evidence>
<evidence type="ECO:0000256" key="5">
    <source>
        <dbReference type="ARBA" id="ARBA00022725"/>
    </source>
</evidence>
<dbReference type="GO" id="GO:0004984">
    <property type="term" value="F:olfactory receptor activity"/>
    <property type="evidence" value="ECO:0007669"/>
    <property type="project" value="InterPro"/>
</dbReference>
<evidence type="ECO:0000256" key="2">
    <source>
        <dbReference type="ARBA" id="ARBA00022475"/>
    </source>
</evidence>
<evidence type="ECO:0000313" key="12">
    <source>
        <dbReference type="Proteomes" id="UP000297026"/>
    </source>
</evidence>
<dbReference type="EMBL" id="ML158941">
    <property type="protein sequence ID" value="THK33178.1"/>
    <property type="molecule type" value="Genomic_DNA"/>
</dbReference>
<keyword evidence="4 10" id="KW-0812">Transmembrane</keyword>
<proteinExistence type="inferred from homology"/>
<evidence type="ECO:0000256" key="7">
    <source>
        <dbReference type="ARBA" id="ARBA00023136"/>
    </source>
</evidence>
<keyword evidence="3 10" id="KW-0716">Sensory transduction</keyword>
<dbReference type="InterPro" id="IPR004117">
    <property type="entry name" value="7tm6_olfct_rcpt"/>
</dbReference>
<evidence type="ECO:0000256" key="10">
    <source>
        <dbReference type="RuleBase" id="RU351113"/>
    </source>
</evidence>
<feature type="transmembrane region" description="Helical" evidence="10">
    <location>
        <begin position="293"/>
        <end position="313"/>
    </location>
</feature>
<protein>
    <recommendedName>
        <fullName evidence="10">Odorant receptor</fullName>
    </recommendedName>
</protein>
<sequence length="388" mass="45150">MDFWDQPYYWLTKTVLRAIGHWPFQARRERIICRIILHFIYWIQVIPEVIVVVRHFDDADLVMETVSSFLIDIGAIANICTFIVYSDKIRNLLEEIKQNWKIFPKHNGLQLLHQYSQSGRTRSIVYSAYLWAAWSVFVSEPVHFRLVRLFIPSNKTLPMRFAIPVDYGPLDVEKHYYTILVVAAISIFAIVTLIIAADLLLFLYAHHACGLLAALGLAIENLPVDATSPRKATDDEYQYMKNCIVLHSRTIRFSDTVEEIFCWNFFMTIGLNMIVISMTAFQVVTNLNTLPRLFKTLVFAVASVMHLFIQCFMSQQIIDLSLAIEQSLMNAKWYHATRRTKQLMQFMMVRSHFPCQLTAGRMMLMSLDTFSSVIRTSVSYFMVFMDMQ</sequence>
<reference evidence="11" key="1">
    <citation type="submission" date="2019-02" db="EMBL/GenBank/DDBJ databases">
        <title>Genome of the parasitoid wasp Diachasma alloeum, an emerging model for ecological speciation and transitions to asexual reproduction.</title>
        <authorList>
            <person name="Robertson H.M."/>
            <person name="Walden K.K."/>
            <person name="Tvedte E.S."/>
            <person name="Hood G.R."/>
            <person name="Feder J.L."/>
            <person name="Forbes A.A."/>
            <person name="Logsdon J.M."/>
            <person name="Mcelroy K.E."/>
        </authorList>
    </citation>
    <scope>NUCLEOTIDE SEQUENCE [LARGE SCALE GENOMIC DNA]</scope>
    <source>
        <strain evidence="11">Michigan</strain>
    </source>
</reference>
<dbReference type="PANTHER" id="PTHR21137:SF35">
    <property type="entry name" value="ODORANT RECEPTOR 19A-RELATED"/>
    <property type="match status" value="1"/>
</dbReference>
<feature type="transmembrane region" description="Helical" evidence="10">
    <location>
        <begin position="176"/>
        <end position="204"/>
    </location>
</feature>
<dbReference type="AlphaFoldDB" id="A0A4E0RN19"/>
<dbReference type="Proteomes" id="UP000297026">
    <property type="component" value="Unassembled WGS sequence"/>
</dbReference>
<organism evidence="11 12">
    <name type="scientific">Diachasma alloeum</name>
    <dbReference type="NCBI Taxonomy" id="454923"/>
    <lineage>
        <taxon>Eukaryota</taxon>
        <taxon>Metazoa</taxon>
        <taxon>Ecdysozoa</taxon>
        <taxon>Arthropoda</taxon>
        <taxon>Hexapoda</taxon>
        <taxon>Insecta</taxon>
        <taxon>Pterygota</taxon>
        <taxon>Neoptera</taxon>
        <taxon>Endopterygota</taxon>
        <taxon>Hymenoptera</taxon>
        <taxon>Apocrita</taxon>
        <taxon>Ichneumonoidea</taxon>
        <taxon>Braconidae</taxon>
        <taxon>Opiinae</taxon>
        <taxon>Diachasma</taxon>
    </lineage>
</organism>
<keyword evidence="6 10" id="KW-1133">Transmembrane helix</keyword>
<evidence type="ECO:0000256" key="8">
    <source>
        <dbReference type="ARBA" id="ARBA00023170"/>
    </source>
</evidence>
<dbReference type="PANTHER" id="PTHR21137">
    <property type="entry name" value="ODORANT RECEPTOR"/>
    <property type="match status" value="1"/>
</dbReference>
<dbReference type="GO" id="GO:0005886">
    <property type="term" value="C:plasma membrane"/>
    <property type="evidence" value="ECO:0007669"/>
    <property type="project" value="UniProtKB-SubCell"/>
</dbReference>
<name>A0A4E0RN19_9HYME</name>
<evidence type="ECO:0000256" key="4">
    <source>
        <dbReference type="ARBA" id="ARBA00022692"/>
    </source>
</evidence>
<evidence type="ECO:0000256" key="6">
    <source>
        <dbReference type="ARBA" id="ARBA00022989"/>
    </source>
</evidence>
<gene>
    <name evidence="11" type="primary">Or155</name>
    <name evidence="11" type="ORF">DALL_DALL000382</name>
</gene>
<keyword evidence="7 10" id="KW-0472">Membrane</keyword>
<keyword evidence="2" id="KW-1003">Cell membrane</keyword>
<evidence type="ECO:0000256" key="1">
    <source>
        <dbReference type="ARBA" id="ARBA00004651"/>
    </source>
</evidence>
<comment type="similarity">
    <text evidence="10">Belongs to the insect chemoreceptor superfamily. Heteromeric odorant receptor channel (TC 1.A.69) family.</text>
</comment>
<dbReference type="GO" id="GO:0007165">
    <property type="term" value="P:signal transduction"/>
    <property type="evidence" value="ECO:0007669"/>
    <property type="project" value="UniProtKB-KW"/>
</dbReference>
<evidence type="ECO:0000313" key="11">
    <source>
        <dbReference type="EMBL" id="THK33178.1"/>
    </source>
</evidence>
<dbReference type="Pfam" id="PF02949">
    <property type="entry name" value="7tm_6"/>
    <property type="match status" value="1"/>
</dbReference>